<evidence type="ECO:0000259" key="1">
    <source>
        <dbReference type="Pfam" id="PF07883"/>
    </source>
</evidence>
<dbReference type="InterPro" id="IPR011051">
    <property type="entry name" value="RmlC_Cupin_sf"/>
</dbReference>
<dbReference type="Gene3D" id="2.60.120.10">
    <property type="entry name" value="Jelly Rolls"/>
    <property type="match status" value="1"/>
</dbReference>
<dbReference type="InterPro" id="IPR014710">
    <property type="entry name" value="RmlC-like_jellyroll"/>
</dbReference>
<dbReference type="PANTHER" id="PTHR40112:SF1">
    <property type="entry name" value="H2HPP ISOMERASE"/>
    <property type="match status" value="1"/>
</dbReference>
<dbReference type="CDD" id="cd02238">
    <property type="entry name" value="cupin_KdgF"/>
    <property type="match status" value="1"/>
</dbReference>
<accession>A0A9D5LWN5</accession>
<name>A0A9D5LWN5_9FIRM</name>
<evidence type="ECO:0000313" key="3">
    <source>
        <dbReference type="Proteomes" id="UP000806542"/>
    </source>
</evidence>
<dbReference type="AlphaFoldDB" id="A0A9D5LWN5"/>
<dbReference type="InterPro" id="IPR052535">
    <property type="entry name" value="Bacilysin_H2HPP_isomerase"/>
</dbReference>
<comment type="caution">
    <text evidence="2">The sequence shown here is derived from an EMBL/GenBank/DDBJ whole genome shotgun (WGS) entry which is preliminary data.</text>
</comment>
<dbReference type="InterPro" id="IPR013096">
    <property type="entry name" value="Cupin_2"/>
</dbReference>
<dbReference type="PANTHER" id="PTHR40112">
    <property type="entry name" value="H2HPP ISOMERASE"/>
    <property type="match status" value="1"/>
</dbReference>
<dbReference type="EMBL" id="JADCKB010000001">
    <property type="protein sequence ID" value="MBE5039108.1"/>
    <property type="molecule type" value="Genomic_DNA"/>
</dbReference>
<dbReference type="RefSeq" id="WP_226391652.1">
    <property type="nucleotide sequence ID" value="NZ_JADCKB010000001.1"/>
</dbReference>
<dbReference type="SUPFAM" id="SSF51182">
    <property type="entry name" value="RmlC-like cupins"/>
    <property type="match status" value="1"/>
</dbReference>
<keyword evidence="3" id="KW-1185">Reference proteome</keyword>
<proteinExistence type="predicted"/>
<sequence>MVVKNQNVEYEILDAKSRRKILAHDGGLMMVEVTFDKGGIGSVHTHPHEQISYVVRGSFLFDLDGEKVTVKAGDSLYIPSGLPHGNEALEDGVLVDVFTPQREDFLK</sequence>
<organism evidence="2 3">
    <name type="scientific">Ructibacterium gallinarum</name>
    <dbReference type="NCBI Taxonomy" id="2779355"/>
    <lineage>
        <taxon>Bacteria</taxon>
        <taxon>Bacillati</taxon>
        <taxon>Bacillota</taxon>
        <taxon>Clostridia</taxon>
        <taxon>Eubacteriales</taxon>
        <taxon>Oscillospiraceae</taxon>
        <taxon>Ructibacterium</taxon>
    </lineage>
</organism>
<gene>
    <name evidence="2" type="ORF">INF28_01315</name>
</gene>
<evidence type="ECO:0000313" key="2">
    <source>
        <dbReference type="EMBL" id="MBE5039108.1"/>
    </source>
</evidence>
<dbReference type="Pfam" id="PF07883">
    <property type="entry name" value="Cupin_2"/>
    <property type="match status" value="1"/>
</dbReference>
<reference evidence="2" key="1">
    <citation type="submission" date="2020-10" db="EMBL/GenBank/DDBJ databases">
        <title>ChiBAC.</title>
        <authorList>
            <person name="Zenner C."/>
            <person name="Hitch T.C.A."/>
            <person name="Clavel T."/>
        </authorList>
    </citation>
    <scope>NUCLEOTIDE SEQUENCE</scope>
    <source>
        <strain evidence="2">DSM 107454</strain>
    </source>
</reference>
<dbReference type="InterPro" id="IPR025499">
    <property type="entry name" value="KdgF"/>
</dbReference>
<dbReference type="Proteomes" id="UP000806542">
    <property type="component" value="Unassembled WGS sequence"/>
</dbReference>
<protein>
    <submittedName>
        <fullName evidence="2">Cupin domain-containing protein</fullName>
    </submittedName>
</protein>
<feature type="domain" description="Cupin type-2" evidence="1">
    <location>
        <begin position="32"/>
        <end position="92"/>
    </location>
</feature>
<dbReference type="PIRSF" id="PIRSF029883">
    <property type="entry name" value="KdgF"/>
    <property type="match status" value="1"/>
</dbReference>